<dbReference type="AlphaFoldDB" id="A0A1F6A2Y8"/>
<organism evidence="1 2">
    <name type="scientific">Candidatus Gottesmanbacteria bacterium RIFCSPHIGHO2_02_FULL_39_14</name>
    <dbReference type="NCBI Taxonomy" id="1798383"/>
    <lineage>
        <taxon>Bacteria</taxon>
        <taxon>Candidatus Gottesmaniibacteriota</taxon>
    </lineage>
</organism>
<dbReference type="EMBL" id="MFJM01000007">
    <property type="protein sequence ID" value="OGG19030.1"/>
    <property type="molecule type" value="Genomic_DNA"/>
</dbReference>
<dbReference type="Proteomes" id="UP000176253">
    <property type="component" value="Unassembled WGS sequence"/>
</dbReference>
<dbReference type="STRING" id="1798383.A3D78_06700"/>
<name>A0A1F6A2Y8_9BACT</name>
<comment type="caution">
    <text evidence="1">The sequence shown here is derived from an EMBL/GenBank/DDBJ whole genome shotgun (WGS) entry which is preliminary data.</text>
</comment>
<evidence type="ECO:0000313" key="1">
    <source>
        <dbReference type="EMBL" id="OGG19030.1"/>
    </source>
</evidence>
<sequence length="143" mass="16505">MGIAYIKVPPEEAIKILDECIVEGYQVKDKINQEYYSDKSGAEGKIGNWQQVSIDWTNNCLKKLGDVFVSLKELFNFRDARPPFGATSENVHFIGIIDHIKARIDRLNEYDRYIRDEFNVKVEVVGRDKIIQQGDNPKVEIKN</sequence>
<proteinExistence type="predicted"/>
<gene>
    <name evidence="1" type="ORF">A3D78_06700</name>
</gene>
<evidence type="ECO:0000313" key="2">
    <source>
        <dbReference type="Proteomes" id="UP000176253"/>
    </source>
</evidence>
<reference evidence="1 2" key="1">
    <citation type="journal article" date="2016" name="Nat. Commun.">
        <title>Thousands of microbial genomes shed light on interconnected biogeochemical processes in an aquifer system.</title>
        <authorList>
            <person name="Anantharaman K."/>
            <person name="Brown C.T."/>
            <person name="Hug L.A."/>
            <person name="Sharon I."/>
            <person name="Castelle C.J."/>
            <person name="Probst A.J."/>
            <person name="Thomas B.C."/>
            <person name="Singh A."/>
            <person name="Wilkins M.J."/>
            <person name="Karaoz U."/>
            <person name="Brodie E.L."/>
            <person name="Williams K.H."/>
            <person name="Hubbard S.S."/>
            <person name="Banfield J.F."/>
        </authorList>
    </citation>
    <scope>NUCLEOTIDE SEQUENCE [LARGE SCALE GENOMIC DNA]</scope>
</reference>
<protein>
    <submittedName>
        <fullName evidence="1">Uncharacterized protein</fullName>
    </submittedName>
</protein>
<accession>A0A1F6A2Y8</accession>